<dbReference type="InterPro" id="IPR036663">
    <property type="entry name" value="Fumarylacetoacetase_C_sf"/>
</dbReference>
<keyword evidence="5" id="KW-1185">Reference proteome</keyword>
<evidence type="ECO:0000256" key="2">
    <source>
        <dbReference type="ARBA" id="ARBA00022723"/>
    </source>
</evidence>
<dbReference type="Gene3D" id="3.90.850.10">
    <property type="entry name" value="Fumarylacetoacetase-like, C-terminal domain"/>
    <property type="match status" value="1"/>
</dbReference>
<dbReference type="InterPro" id="IPR051121">
    <property type="entry name" value="FAH"/>
</dbReference>
<evidence type="ECO:0000256" key="1">
    <source>
        <dbReference type="ARBA" id="ARBA00010211"/>
    </source>
</evidence>
<dbReference type="PATRIC" id="fig|59750.3.peg.2880"/>
<dbReference type="PANTHER" id="PTHR42796:SF7">
    <property type="entry name" value="2-DEHYDRO-3-DEOXY-D-ARABINONATE DEHYDRATASE"/>
    <property type="match status" value="1"/>
</dbReference>
<protein>
    <submittedName>
        <fullName evidence="4">Fumarylacetoacetate hydrolase</fullName>
    </submittedName>
</protein>
<comment type="caution">
    <text evidence="4">The sequence shown here is derived from an EMBL/GenBank/DDBJ whole genome shotgun (WGS) entry which is preliminary data.</text>
</comment>
<evidence type="ECO:0000313" key="5">
    <source>
        <dbReference type="Proteomes" id="UP000070612"/>
    </source>
</evidence>
<keyword evidence="2" id="KW-0479">Metal-binding</keyword>
<organism evidence="4 5">
    <name type="scientific">Mycolicibacterium wolinskyi</name>
    <dbReference type="NCBI Taxonomy" id="59750"/>
    <lineage>
        <taxon>Bacteria</taxon>
        <taxon>Bacillati</taxon>
        <taxon>Actinomycetota</taxon>
        <taxon>Actinomycetes</taxon>
        <taxon>Mycobacteriales</taxon>
        <taxon>Mycobacteriaceae</taxon>
        <taxon>Mycolicibacterium</taxon>
    </lineage>
</organism>
<dbReference type="Proteomes" id="UP000070612">
    <property type="component" value="Unassembled WGS sequence"/>
</dbReference>
<dbReference type="Pfam" id="PF01557">
    <property type="entry name" value="FAA_hydrolase"/>
    <property type="match status" value="1"/>
</dbReference>
<keyword evidence="4" id="KW-0378">Hydrolase</keyword>
<proteinExistence type="inferred from homology"/>
<accession>A0A132PTE7</accession>
<dbReference type="GO" id="GO:0046872">
    <property type="term" value="F:metal ion binding"/>
    <property type="evidence" value="ECO:0007669"/>
    <property type="project" value="UniProtKB-KW"/>
</dbReference>
<evidence type="ECO:0000259" key="3">
    <source>
        <dbReference type="Pfam" id="PF01557"/>
    </source>
</evidence>
<reference evidence="4 5" key="1">
    <citation type="submission" date="2015-07" db="EMBL/GenBank/DDBJ databases">
        <title>A draft genome sequence of Mycobacterium wolinskyi.</title>
        <authorList>
            <person name="de Man T.J."/>
            <person name="Perry K.A."/>
            <person name="Coulliette A.D."/>
            <person name="Jensen B."/>
            <person name="Toney N.C."/>
            <person name="Limbago B.M."/>
            <person name="Noble-Wang J."/>
        </authorList>
    </citation>
    <scope>NUCLEOTIDE SEQUENCE [LARGE SCALE GENOMIC DNA]</scope>
    <source>
        <strain evidence="4 5">CDC_01</strain>
    </source>
</reference>
<dbReference type="InterPro" id="IPR011234">
    <property type="entry name" value="Fumarylacetoacetase-like_C"/>
</dbReference>
<comment type="similarity">
    <text evidence="1">Belongs to the FAH family.</text>
</comment>
<gene>
    <name evidence="4" type="ORF">AFM11_04995</name>
</gene>
<dbReference type="SUPFAM" id="SSF56529">
    <property type="entry name" value="FAH"/>
    <property type="match status" value="1"/>
</dbReference>
<evidence type="ECO:0000313" key="4">
    <source>
        <dbReference type="EMBL" id="KWX25593.1"/>
    </source>
</evidence>
<sequence length="394" mass="42456">MPLTQPWPPTAATTLPADHQRAALVGRVFRADVGGPSVVTVRDGELVDITATFPTMRDLAEHPDPADAVGCATGERIGPLADALATTPPEYASPQQNRLLSPIDLQCVKAAGVTFVASMLERMIEERSRGDAEKAEHFRRHIVELTGAHLADIAPGSAAAARIKELLVAEDAWSQYLEVGIGPDAEIFTKTAPMSSVGTAVDIGVHPRSTWNNPEPEVVLLVSSTRRIVGATLGNDVNLRDFEGRSALLLTKAKDNNASCAIGPFVRLFDDGFDLDTVRNCDVELRVHGRDGFVLDGRSSMKQISRDPEELVAQLTATHQYPDGAVLFLGTMFAPTDDRDAPGQGFTHHVDDLVTISSPTLGTLVNRVRTSDQVAPWTFGTADLFRNLATRKLL</sequence>
<dbReference type="AlphaFoldDB" id="A0A132PTE7"/>
<feature type="domain" description="Fumarylacetoacetase-like C-terminal" evidence="3">
    <location>
        <begin position="228"/>
        <end position="369"/>
    </location>
</feature>
<dbReference type="RefSeq" id="WP_067844702.1">
    <property type="nucleotide sequence ID" value="NZ_LGTW01000002.1"/>
</dbReference>
<dbReference type="PANTHER" id="PTHR42796">
    <property type="entry name" value="FUMARYLACETOACETATE HYDROLASE DOMAIN-CONTAINING PROTEIN 2A-RELATED"/>
    <property type="match status" value="1"/>
</dbReference>
<dbReference type="EMBL" id="LGTW01000002">
    <property type="protein sequence ID" value="KWX25593.1"/>
    <property type="molecule type" value="Genomic_DNA"/>
</dbReference>
<name>A0A132PTE7_9MYCO</name>
<dbReference type="GO" id="GO:0044281">
    <property type="term" value="P:small molecule metabolic process"/>
    <property type="evidence" value="ECO:0007669"/>
    <property type="project" value="UniProtKB-ARBA"/>
</dbReference>
<dbReference type="GO" id="GO:0016787">
    <property type="term" value="F:hydrolase activity"/>
    <property type="evidence" value="ECO:0007669"/>
    <property type="project" value="UniProtKB-KW"/>
</dbReference>